<dbReference type="EMBL" id="CAADJD010000020">
    <property type="protein sequence ID" value="VFS68885.1"/>
    <property type="molecule type" value="Genomic_DNA"/>
</dbReference>
<dbReference type="EC" id="3.1.21.7" evidence="1"/>
<name>A0A485B640_KLUCR</name>
<reference evidence="1 2" key="1">
    <citation type="submission" date="2019-03" db="EMBL/GenBank/DDBJ databases">
        <authorList>
            <consortium name="Pathogen Informatics"/>
        </authorList>
    </citation>
    <scope>NUCLEOTIDE SEQUENCE [LARGE SCALE GENOMIC DNA]</scope>
    <source>
        <strain evidence="1 2">NCTC12993</strain>
    </source>
</reference>
<keyword evidence="1" id="KW-0378">Hydrolase</keyword>
<protein>
    <submittedName>
        <fullName evidence="1">Endonuclease V</fullName>
        <ecNumber evidence="1">3.1.21.7</ecNumber>
    </submittedName>
</protein>
<proteinExistence type="predicted"/>
<dbReference type="Gene3D" id="3.30.2170.10">
    <property type="entry name" value="archaeoglobus fulgidus dsm 4304 superfamily"/>
    <property type="match status" value="1"/>
</dbReference>
<organism evidence="1 2">
    <name type="scientific">Kluyvera cryocrescens</name>
    <name type="common">Kluyvera citrophila</name>
    <dbReference type="NCBI Taxonomy" id="580"/>
    <lineage>
        <taxon>Bacteria</taxon>
        <taxon>Pseudomonadati</taxon>
        <taxon>Pseudomonadota</taxon>
        <taxon>Gammaproteobacteria</taxon>
        <taxon>Enterobacterales</taxon>
        <taxon>Enterobacteriaceae</taxon>
        <taxon>Kluyvera</taxon>
    </lineage>
</organism>
<gene>
    <name evidence="1" type="primary">nfi_2</name>
    <name evidence="1" type="ORF">NCTC12993_04182</name>
</gene>
<keyword evidence="1" id="KW-0540">Nuclease</keyword>
<dbReference type="GO" id="GO:0043737">
    <property type="term" value="F:deoxyribonuclease V activity"/>
    <property type="evidence" value="ECO:0007669"/>
    <property type="project" value="UniProtKB-EC"/>
</dbReference>
<sequence>MFRLFGVAKKRLCGQFEPLAAEPGALVPLLDKGEQLAWGLAQ</sequence>
<keyword evidence="2" id="KW-1185">Reference proteome</keyword>
<evidence type="ECO:0000313" key="2">
    <source>
        <dbReference type="Proteomes" id="UP000401081"/>
    </source>
</evidence>
<accession>A0A485B640</accession>
<dbReference type="Proteomes" id="UP000401081">
    <property type="component" value="Unassembled WGS sequence"/>
</dbReference>
<dbReference type="AlphaFoldDB" id="A0A485B640"/>
<keyword evidence="1" id="KW-0255">Endonuclease</keyword>
<evidence type="ECO:0000313" key="1">
    <source>
        <dbReference type="EMBL" id="VFS68885.1"/>
    </source>
</evidence>